<name>A0ABS2PZV9_9BACL</name>
<proteinExistence type="predicted"/>
<evidence type="ECO:0000313" key="1">
    <source>
        <dbReference type="EMBL" id="MBM7644812.1"/>
    </source>
</evidence>
<comment type="caution">
    <text evidence="1">The sequence shown here is derived from an EMBL/GenBank/DDBJ whole genome shotgun (WGS) entry which is preliminary data.</text>
</comment>
<evidence type="ECO:0000313" key="2">
    <source>
        <dbReference type="Proteomes" id="UP000808914"/>
    </source>
</evidence>
<dbReference type="Proteomes" id="UP000808914">
    <property type="component" value="Unassembled WGS sequence"/>
</dbReference>
<protein>
    <recommendedName>
        <fullName evidence="3">DUF4025 domain-containing protein</fullName>
    </recommendedName>
</protein>
<dbReference type="EMBL" id="JAFBER010000004">
    <property type="protein sequence ID" value="MBM7644812.1"/>
    <property type="molecule type" value="Genomic_DNA"/>
</dbReference>
<dbReference type="RefSeq" id="WP_205002764.1">
    <property type="nucleotide sequence ID" value="NZ_JAFBER010000004.1"/>
</dbReference>
<organism evidence="1 2">
    <name type="scientific">Scopulibacillus daqui</name>
    <dbReference type="NCBI Taxonomy" id="1469162"/>
    <lineage>
        <taxon>Bacteria</taxon>
        <taxon>Bacillati</taxon>
        <taxon>Bacillota</taxon>
        <taxon>Bacilli</taxon>
        <taxon>Bacillales</taxon>
        <taxon>Sporolactobacillaceae</taxon>
        <taxon>Scopulibacillus</taxon>
    </lineage>
</organism>
<evidence type="ECO:0008006" key="3">
    <source>
        <dbReference type="Google" id="ProtNLM"/>
    </source>
</evidence>
<sequence>MAKEHNKHTDLMYDEEGENIVHQQLTEAYQSGVVDSYVTDQNVFTGDKKDKNEA</sequence>
<keyword evidence="2" id="KW-1185">Reference proteome</keyword>
<accession>A0ABS2PZV9</accession>
<reference evidence="1 2" key="1">
    <citation type="submission" date="2021-01" db="EMBL/GenBank/DDBJ databases">
        <title>Genomic Encyclopedia of Type Strains, Phase IV (KMG-IV): sequencing the most valuable type-strain genomes for metagenomic binning, comparative biology and taxonomic classification.</title>
        <authorList>
            <person name="Goeker M."/>
        </authorList>
    </citation>
    <scope>NUCLEOTIDE SEQUENCE [LARGE SCALE GENOMIC DNA]</scope>
    <source>
        <strain evidence="1 2">DSM 28236</strain>
    </source>
</reference>
<gene>
    <name evidence="1" type="ORF">JOD45_001019</name>
</gene>